<dbReference type="Proteomes" id="UP000626109">
    <property type="component" value="Unassembled WGS sequence"/>
</dbReference>
<feature type="region of interest" description="Disordered" evidence="5">
    <location>
        <begin position="250"/>
        <end position="269"/>
    </location>
</feature>
<evidence type="ECO:0000256" key="3">
    <source>
        <dbReference type="ARBA" id="ARBA00022679"/>
    </source>
</evidence>
<dbReference type="PANTHER" id="PTHR11129">
    <property type="entry name" value="PROTEIN FARNESYLTRANSFERASE ALPHA SUBUNIT/RAB GERANYLGERANYL TRANSFERASE ALPHA SUBUNIT"/>
    <property type="match status" value="1"/>
</dbReference>
<dbReference type="SUPFAM" id="SSF48439">
    <property type="entry name" value="Protein prenylyltransferase"/>
    <property type="match status" value="1"/>
</dbReference>
<evidence type="ECO:0000256" key="1">
    <source>
        <dbReference type="ARBA" id="ARBA00006734"/>
    </source>
</evidence>
<organism evidence="6 7">
    <name type="scientific">Polarella glacialis</name>
    <name type="common">Dinoflagellate</name>
    <dbReference type="NCBI Taxonomy" id="89957"/>
    <lineage>
        <taxon>Eukaryota</taxon>
        <taxon>Sar</taxon>
        <taxon>Alveolata</taxon>
        <taxon>Dinophyceae</taxon>
        <taxon>Suessiales</taxon>
        <taxon>Suessiaceae</taxon>
        <taxon>Polarella</taxon>
    </lineage>
</organism>
<dbReference type="GO" id="GO:0005737">
    <property type="term" value="C:cytoplasm"/>
    <property type="evidence" value="ECO:0007669"/>
    <property type="project" value="TreeGrafter"/>
</dbReference>
<keyword evidence="3" id="KW-0808">Transferase</keyword>
<sequence>MALLAEGLRDAFREDPEIDEYALVPHVSGSLFGHDEGCDGDKDLGCLAEGHKLAISIEAALVLYLHSYQAMLEAQKAWKIAGSDGDRAGAAADAAAVASRAVLLCSADCAGAWDCRTDLLSAGFLQLEDELRFSALLLRTNHKSGETWAQRRRLLTRAALRWVGEQGFQHEVATVAATELALIEELARRYDHHYYAWNHWAWLSSFTKEHASGELSTGQFPKLAHSTPSHYGLFHHRLVRLSEKLLPSRASASSSRSVGRGSSPRSGDEEQQLSASLLATFPHLEAPWAFRAQLFALLLEACEERRCSTGATLRRVGDLWRAEVALAAEWLHLSEKGEYSEAVRRFARQFQTHILQELASHLVVEQCSVADTASAREALRHEALLALERLEADEAAAPAVLRLVRQDLETCQTISSTASCST</sequence>
<dbReference type="PANTHER" id="PTHR11129:SF3">
    <property type="entry name" value="PROTEIN PRENYLTRANSFERASE ALPHA SUBUNIT REPEAT-CONTAINING PROTEIN 1"/>
    <property type="match status" value="1"/>
</dbReference>
<reference evidence="6" key="1">
    <citation type="submission" date="2021-02" db="EMBL/GenBank/DDBJ databases">
        <authorList>
            <person name="Dougan E. K."/>
            <person name="Rhodes N."/>
            <person name="Thang M."/>
            <person name="Chan C."/>
        </authorList>
    </citation>
    <scope>NUCLEOTIDE SEQUENCE</scope>
</reference>
<dbReference type="InterPro" id="IPR002088">
    <property type="entry name" value="Prenyl_trans_a"/>
</dbReference>
<proteinExistence type="inferred from homology"/>
<dbReference type="AlphaFoldDB" id="A0A813JQN5"/>
<name>A0A813JQN5_POLGL</name>
<evidence type="ECO:0000256" key="4">
    <source>
        <dbReference type="ARBA" id="ARBA00022737"/>
    </source>
</evidence>
<evidence type="ECO:0000256" key="2">
    <source>
        <dbReference type="ARBA" id="ARBA00022602"/>
    </source>
</evidence>
<evidence type="ECO:0000313" key="7">
    <source>
        <dbReference type="Proteomes" id="UP000626109"/>
    </source>
</evidence>
<protein>
    <submittedName>
        <fullName evidence="6">Uncharacterized protein</fullName>
    </submittedName>
</protein>
<gene>
    <name evidence="6" type="ORF">PGLA2088_LOCUS24025</name>
</gene>
<evidence type="ECO:0000256" key="5">
    <source>
        <dbReference type="SAM" id="MobiDB-lite"/>
    </source>
</evidence>
<dbReference type="EMBL" id="CAJNNW010026337">
    <property type="protein sequence ID" value="CAE8684619.1"/>
    <property type="molecule type" value="Genomic_DNA"/>
</dbReference>
<dbReference type="Pfam" id="PF01239">
    <property type="entry name" value="PPTA"/>
    <property type="match status" value="2"/>
</dbReference>
<dbReference type="Gene3D" id="1.25.40.120">
    <property type="entry name" value="Protein prenylyltransferase"/>
    <property type="match status" value="1"/>
</dbReference>
<comment type="caution">
    <text evidence="6">The sequence shown here is derived from an EMBL/GenBank/DDBJ whole genome shotgun (WGS) entry which is preliminary data.</text>
</comment>
<keyword evidence="4" id="KW-0677">Repeat</keyword>
<evidence type="ECO:0000313" key="6">
    <source>
        <dbReference type="EMBL" id="CAE8684619.1"/>
    </source>
</evidence>
<keyword evidence="2" id="KW-0637">Prenyltransferase</keyword>
<comment type="similarity">
    <text evidence="1">Belongs to the protein prenyltransferase subunit alpha family.</text>
</comment>
<feature type="compositionally biased region" description="Low complexity" evidence="5">
    <location>
        <begin position="250"/>
        <end position="265"/>
    </location>
</feature>
<dbReference type="GO" id="GO:0008318">
    <property type="term" value="F:protein prenyltransferase activity"/>
    <property type="evidence" value="ECO:0007669"/>
    <property type="project" value="InterPro"/>
</dbReference>
<accession>A0A813JQN5</accession>